<dbReference type="Gene3D" id="3.40.50.300">
    <property type="entry name" value="P-loop containing nucleotide triphosphate hydrolases"/>
    <property type="match status" value="1"/>
</dbReference>
<dbReference type="GO" id="GO:0043531">
    <property type="term" value="F:ADP binding"/>
    <property type="evidence" value="ECO:0007669"/>
    <property type="project" value="InterPro"/>
</dbReference>
<dbReference type="InterPro" id="IPR005158">
    <property type="entry name" value="BTAD"/>
</dbReference>
<dbReference type="AlphaFoldDB" id="A0A918NFX4"/>
<evidence type="ECO:0000256" key="7">
    <source>
        <dbReference type="PROSITE-ProRule" id="PRU01091"/>
    </source>
</evidence>
<dbReference type="Pfam" id="PF13424">
    <property type="entry name" value="TPR_12"/>
    <property type="match status" value="2"/>
</dbReference>
<protein>
    <recommendedName>
        <fullName evidence="8">OmpR/PhoB-type domain-containing protein</fullName>
    </recommendedName>
</protein>
<gene>
    <name evidence="9" type="ORF">GCM10010358_25680</name>
</gene>
<dbReference type="InterPro" id="IPR016032">
    <property type="entry name" value="Sig_transdc_resp-reg_C-effctor"/>
</dbReference>
<evidence type="ECO:0000256" key="5">
    <source>
        <dbReference type="ARBA" id="ARBA00023163"/>
    </source>
</evidence>
<keyword evidence="4 7" id="KW-0238">DNA-binding</keyword>
<evidence type="ECO:0000313" key="9">
    <source>
        <dbReference type="EMBL" id="GGX70030.1"/>
    </source>
</evidence>
<sequence>MLGEIEACVDGSPVDIGHLRQRSVLAALLVDVNRTVTVDRLGDRIWGDRPPQRWRPTLYSYVSRLRHALETACDDEVCIRRQLGGYQLVGDSATVDLHRFRELVARARRAEEDDQAAALFDQALGLWRGSAFGALETPWFTELRETLHREQLTAELDRNDIALRRGRHTDVLARLFEQVAVHPLDERLAGQLMLALHRSGRSADALEHYQRMRRRLAEELGIDPSPPLRRLHQQVLAADASLAVPVRPSAAVLSAPVPRQMPAPPALFTGRDEELEQLSKSLGNGPDGTMATTVICGPGGVGKSWLAAQWANRNIQRFPDGQLYVNLHGFDPRTSPLSAQVALRGFLEALGVAHDRVPTDCEAQSALYRSLLAERRMLVFLDDARDADQVRPLLPGSPLCTVLVTSRSRLTALMTAHGARLLPLDILGPEEAHALLAGRLGAERTSAEPEAVAALVEHCAGLPLALGVVAARAATHPDFRLAVLAEELVRAADRLTALDPGDLTLNVRAVFAASHQALSSSAGRLFSLLGLAEGPDIGLAAAASLAELPSAQVRALLTELETAHLVKQYRPGRYRMHDLIRLYAAELADGLPEREARSAQSRLLDHYLHTAFAANRLLDGPYTPFRPEPDPPASGSRPVRLSDTAAALQWFHDEHECLLAAQSQAAVLGRHRVVWQLAWTLISYQLGGHRLQEYATVWHAALAAAEHDGDDFTAKTLAHWRLGFASARAGDHAQALDHLRIALTLAENTGDTAGQAHIHRTLGRAWEERGDNDRALGHAVRALRLYQKVDHPLWQANQLNAVGWMHAQLGQYTEAQAHCEQALALFRAEGLPAHGASTLDSLGYIAHHTGRYQDALNHYEQALALFREAGDTAHEADTLVNAGETHRSLHHDVDARDAWQRALELYRSQNRTAEADRLCDRLRTLGAP</sequence>
<dbReference type="PRINTS" id="PR00364">
    <property type="entry name" value="DISEASERSIST"/>
</dbReference>
<dbReference type="SUPFAM" id="SSF48452">
    <property type="entry name" value="TPR-like"/>
    <property type="match status" value="3"/>
</dbReference>
<comment type="caution">
    <text evidence="9">The sequence shown here is derived from an EMBL/GenBank/DDBJ whole genome shotgun (WGS) entry which is preliminary data.</text>
</comment>
<dbReference type="GO" id="GO:0000160">
    <property type="term" value="P:phosphorelay signal transduction system"/>
    <property type="evidence" value="ECO:0007669"/>
    <property type="project" value="UniProtKB-KW"/>
</dbReference>
<dbReference type="EMBL" id="BMVU01000008">
    <property type="protein sequence ID" value="GGX70030.1"/>
    <property type="molecule type" value="Genomic_DNA"/>
</dbReference>
<dbReference type="InterPro" id="IPR001867">
    <property type="entry name" value="OmpR/PhoB-type_DNA-bd"/>
</dbReference>
<evidence type="ECO:0000256" key="3">
    <source>
        <dbReference type="ARBA" id="ARBA00023015"/>
    </source>
</evidence>
<proteinExistence type="inferred from homology"/>
<feature type="repeat" description="TPR" evidence="6">
    <location>
        <begin position="836"/>
        <end position="869"/>
    </location>
</feature>
<dbReference type="InterPro" id="IPR051677">
    <property type="entry name" value="AfsR-DnrI-RedD_regulator"/>
</dbReference>
<keyword evidence="6" id="KW-0802">TPR repeat</keyword>
<name>A0A918NFX4_9ACTN</name>
<dbReference type="SMART" id="SM00862">
    <property type="entry name" value="Trans_reg_C"/>
    <property type="match status" value="1"/>
</dbReference>
<dbReference type="PROSITE" id="PS50005">
    <property type="entry name" value="TPR"/>
    <property type="match status" value="1"/>
</dbReference>
<dbReference type="GO" id="GO:0003677">
    <property type="term" value="F:DNA binding"/>
    <property type="evidence" value="ECO:0007669"/>
    <property type="project" value="UniProtKB-UniRule"/>
</dbReference>
<keyword evidence="3" id="KW-0805">Transcription regulation</keyword>
<evidence type="ECO:0000259" key="8">
    <source>
        <dbReference type="PROSITE" id="PS51755"/>
    </source>
</evidence>
<keyword evidence="2" id="KW-0902">Two-component regulatory system</keyword>
<dbReference type="InterPro" id="IPR027417">
    <property type="entry name" value="P-loop_NTPase"/>
</dbReference>
<dbReference type="PANTHER" id="PTHR35807">
    <property type="entry name" value="TRANSCRIPTIONAL REGULATOR REDD-RELATED"/>
    <property type="match status" value="1"/>
</dbReference>
<dbReference type="Pfam" id="PF00931">
    <property type="entry name" value="NB-ARC"/>
    <property type="match status" value="1"/>
</dbReference>
<dbReference type="SUPFAM" id="SSF46894">
    <property type="entry name" value="C-terminal effector domain of the bipartite response regulators"/>
    <property type="match status" value="1"/>
</dbReference>
<dbReference type="PANTHER" id="PTHR35807:SF1">
    <property type="entry name" value="TRANSCRIPTIONAL REGULATOR REDD"/>
    <property type="match status" value="1"/>
</dbReference>
<dbReference type="SMART" id="SM01043">
    <property type="entry name" value="BTAD"/>
    <property type="match status" value="1"/>
</dbReference>
<dbReference type="SUPFAM" id="SSF52540">
    <property type="entry name" value="P-loop containing nucleoside triphosphate hydrolases"/>
    <property type="match status" value="1"/>
</dbReference>
<reference evidence="9" key="2">
    <citation type="submission" date="2020-09" db="EMBL/GenBank/DDBJ databases">
        <authorList>
            <person name="Sun Q."/>
            <person name="Ohkuma M."/>
        </authorList>
    </citation>
    <scope>NUCLEOTIDE SEQUENCE</scope>
    <source>
        <strain evidence="9">JCM 4790</strain>
    </source>
</reference>
<reference evidence="9" key="1">
    <citation type="journal article" date="2014" name="Int. J. Syst. Evol. Microbiol.">
        <title>Complete genome sequence of Corynebacterium casei LMG S-19264T (=DSM 44701T), isolated from a smear-ripened cheese.</title>
        <authorList>
            <consortium name="US DOE Joint Genome Institute (JGI-PGF)"/>
            <person name="Walter F."/>
            <person name="Albersmeier A."/>
            <person name="Kalinowski J."/>
            <person name="Ruckert C."/>
        </authorList>
    </citation>
    <scope>NUCLEOTIDE SEQUENCE</scope>
    <source>
        <strain evidence="9">JCM 4790</strain>
    </source>
</reference>
<keyword evidence="10" id="KW-1185">Reference proteome</keyword>
<dbReference type="Gene3D" id="1.10.10.10">
    <property type="entry name" value="Winged helix-like DNA-binding domain superfamily/Winged helix DNA-binding domain"/>
    <property type="match status" value="1"/>
</dbReference>
<organism evidence="9 10">
    <name type="scientific">Streptomyces minutiscleroticus</name>
    <dbReference type="NCBI Taxonomy" id="68238"/>
    <lineage>
        <taxon>Bacteria</taxon>
        <taxon>Bacillati</taxon>
        <taxon>Actinomycetota</taxon>
        <taxon>Actinomycetes</taxon>
        <taxon>Kitasatosporales</taxon>
        <taxon>Streptomycetaceae</taxon>
        <taxon>Streptomyces</taxon>
    </lineage>
</organism>
<dbReference type="InterPro" id="IPR002182">
    <property type="entry name" value="NB-ARC"/>
</dbReference>
<dbReference type="GO" id="GO:0006355">
    <property type="term" value="P:regulation of DNA-templated transcription"/>
    <property type="evidence" value="ECO:0007669"/>
    <property type="project" value="InterPro"/>
</dbReference>
<dbReference type="Pfam" id="PF03704">
    <property type="entry name" value="BTAD"/>
    <property type="match status" value="1"/>
</dbReference>
<dbReference type="SMART" id="SM00028">
    <property type="entry name" value="TPR"/>
    <property type="match status" value="5"/>
</dbReference>
<evidence type="ECO:0000256" key="4">
    <source>
        <dbReference type="ARBA" id="ARBA00023125"/>
    </source>
</evidence>
<evidence type="ECO:0000256" key="6">
    <source>
        <dbReference type="PROSITE-ProRule" id="PRU00339"/>
    </source>
</evidence>
<accession>A0A918NFX4</accession>
<evidence type="ECO:0000256" key="2">
    <source>
        <dbReference type="ARBA" id="ARBA00023012"/>
    </source>
</evidence>
<dbReference type="CDD" id="cd15831">
    <property type="entry name" value="BTAD"/>
    <property type="match status" value="1"/>
</dbReference>
<dbReference type="InterPro" id="IPR011990">
    <property type="entry name" value="TPR-like_helical_dom_sf"/>
</dbReference>
<dbReference type="Proteomes" id="UP000619244">
    <property type="component" value="Unassembled WGS sequence"/>
</dbReference>
<feature type="domain" description="OmpR/PhoB-type" evidence="8">
    <location>
        <begin position="1"/>
        <end position="90"/>
    </location>
</feature>
<dbReference type="InterPro" id="IPR019734">
    <property type="entry name" value="TPR_rpt"/>
</dbReference>
<evidence type="ECO:0000313" key="10">
    <source>
        <dbReference type="Proteomes" id="UP000619244"/>
    </source>
</evidence>
<evidence type="ECO:0000256" key="1">
    <source>
        <dbReference type="ARBA" id="ARBA00005820"/>
    </source>
</evidence>
<dbReference type="InterPro" id="IPR036388">
    <property type="entry name" value="WH-like_DNA-bd_sf"/>
</dbReference>
<dbReference type="PROSITE" id="PS51755">
    <property type="entry name" value="OMPR_PHOB"/>
    <property type="match status" value="1"/>
</dbReference>
<dbReference type="Gene3D" id="1.25.40.10">
    <property type="entry name" value="Tetratricopeptide repeat domain"/>
    <property type="match status" value="3"/>
</dbReference>
<feature type="DNA-binding region" description="OmpR/PhoB-type" evidence="7">
    <location>
        <begin position="1"/>
        <end position="90"/>
    </location>
</feature>
<comment type="similarity">
    <text evidence="1">Belongs to the AfsR/DnrI/RedD regulatory family.</text>
</comment>
<keyword evidence="5" id="KW-0804">Transcription</keyword>